<evidence type="ECO:0000313" key="5">
    <source>
        <dbReference type="Proteomes" id="UP000050360"/>
    </source>
</evidence>
<comment type="catalytic activity">
    <reaction evidence="2">
        <text>a 3'-end 2',3'-cyclophospho-ribonucleotide-RNA + H2O = a 3'-end 2'-phospho-ribonucleotide-RNA + H(+)</text>
        <dbReference type="Rhea" id="RHEA:11828"/>
        <dbReference type="Rhea" id="RHEA-COMP:10464"/>
        <dbReference type="Rhea" id="RHEA-COMP:17353"/>
        <dbReference type="ChEBI" id="CHEBI:15377"/>
        <dbReference type="ChEBI" id="CHEBI:15378"/>
        <dbReference type="ChEBI" id="CHEBI:83064"/>
        <dbReference type="ChEBI" id="CHEBI:173113"/>
        <dbReference type="EC" id="3.1.4.58"/>
    </reaction>
</comment>
<dbReference type="EMBL" id="LKCM01000167">
    <property type="protein sequence ID" value="KPQ43229.1"/>
    <property type="molecule type" value="Genomic_DNA"/>
</dbReference>
<keyword evidence="1 2" id="KW-0378">Hydrolase</keyword>
<evidence type="ECO:0000256" key="1">
    <source>
        <dbReference type="ARBA" id="ARBA00022801"/>
    </source>
</evidence>
<evidence type="ECO:0000259" key="3">
    <source>
        <dbReference type="Pfam" id="PF02834"/>
    </source>
</evidence>
<feature type="active site" description="Proton acceptor" evidence="2">
    <location>
        <position position="120"/>
    </location>
</feature>
<dbReference type="Gene3D" id="3.90.1140.10">
    <property type="entry name" value="Cyclic phosphodiesterase"/>
    <property type="match status" value="1"/>
</dbReference>
<feature type="domain" description="Phosphoesterase HXTX" evidence="3">
    <location>
        <begin position="95"/>
        <end position="169"/>
    </location>
</feature>
<proteinExistence type="inferred from homology"/>
<dbReference type="InterPro" id="IPR009097">
    <property type="entry name" value="Cyclic_Pdiesterase"/>
</dbReference>
<feature type="short sequence motif" description="HXTX 2" evidence="2">
    <location>
        <begin position="120"/>
        <end position="123"/>
    </location>
</feature>
<feature type="short sequence motif" description="HXTX 1" evidence="2">
    <location>
        <begin position="39"/>
        <end position="42"/>
    </location>
</feature>
<dbReference type="Proteomes" id="UP000050360">
    <property type="component" value="Unassembled WGS sequence"/>
</dbReference>
<evidence type="ECO:0000313" key="4">
    <source>
        <dbReference type="EMBL" id="KPQ43229.1"/>
    </source>
</evidence>
<dbReference type="GO" id="GO:0008664">
    <property type="term" value="F:RNA 2',3'-cyclic 3'-phosphodiesterase activity"/>
    <property type="evidence" value="ECO:0007669"/>
    <property type="project" value="UniProtKB-EC"/>
</dbReference>
<feature type="domain" description="Phosphoesterase HXTX" evidence="3">
    <location>
        <begin position="10"/>
        <end position="88"/>
    </location>
</feature>
<reference evidence="4 5" key="1">
    <citation type="submission" date="2015-09" db="EMBL/GenBank/DDBJ databases">
        <title>A metagenomics-based metabolic model of nitrate-dependent anaerobic oxidation of methane by Methanoperedens-like archaea.</title>
        <authorList>
            <person name="Arshad A."/>
            <person name="Speth D.R."/>
            <person name="De Graaf R.M."/>
            <person name="Op Den Camp H.J."/>
            <person name="Jetten M.S."/>
            <person name="Welte C.U."/>
        </authorList>
    </citation>
    <scope>NUCLEOTIDE SEQUENCE [LARGE SCALE GENOMIC DNA]</scope>
</reference>
<dbReference type="PANTHER" id="PTHR35561">
    <property type="entry name" value="RNA 2',3'-CYCLIC PHOSPHODIESTERASE"/>
    <property type="match status" value="1"/>
</dbReference>
<dbReference type="SUPFAM" id="SSF55144">
    <property type="entry name" value="LigT-like"/>
    <property type="match status" value="1"/>
</dbReference>
<comment type="caution">
    <text evidence="4">The sequence shown here is derived from an EMBL/GenBank/DDBJ whole genome shotgun (WGS) entry which is preliminary data.</text>
</comment>
<organism evidence="4 5">
    <name type="scientific">Candidatus Methanoperedens nitratireducens</name>
    <dbReference type="NCBI Taxonomy" id="1392998"/>
    <lineage>
        <taxon>Archaea</taxon>
        <taxon>Methanobacteriati</taxon>
        <taxon>Methanobacteriota</taxon>
        <taxon>Stenosarchaea group</taxon>
        <taxon>Methanomicrobia</taxon>
        <taxon>Methanosarcinales</taxon>
        <taxon>ANME-2 cluster</taxon>
        <taxon>Candidatus Methanoperedentaceae</taxon>
        <taxon>Candidatus Methanoperedens</taxon>
    </lineage>
</organism>
<accession>A0A0P8A9C4</accession>
<dbReference type="GO" id="GO:0016740">
    <property type="term" value="F:transferase activity"/>
    <property type="evidence" value="ECO:0007669"/>
    <property type="project" value="UniProtKB-KW"/>
</dbReference>
<dbReference type="HAMAP" id="MF_01940">
    <property type="entry name" value="RNA_CPDase"/>
    <property type="match status" value="1"/>
</dbReference>
<dbReference type="NCBIfam" id="TIGR02258">
    <property type="entry name" value="2_5_ligase"/>
    <property type="match status" value="1"/>
</dbReference>
<comment type="function">
    <text evidence="2">Hydrolyzes RNA 2',3'-cyclic phosphodiester to an RNA 2'-phosphomonoester.</text>
</comment>
<dbReference type="Pfam" id="PF02834">
    <property type="entry name" value="LigT_PEase"/>
    <property type="match status" value="2"/>
</dbReference>
<comment type="similarity">
    <text evidence="2">Belongs to the 2H phosphoesterase superfamily. ThpR family.</text>
</comment>
<name>A0A0P8A9C4_9EURY</name>
<evidence type="ECO:0000256" key="2">
    <source>
        <dbReference type="HAMAP-Rule" id="MF_01940"/>
    </source>
</evidence>
<feature type="active site" description="Proton donor" evidence="2">
    <location>
        <position position="39"/>
    </location>
</feature>
<gene>
    <name evidence="4" type="ORF">MPEBLZ_02187</name>
</gene>
<dbReference type="EC" id="3.1.4.58" evidence="2"/>
<keyword evidence="4" id="KW-0808">Transferase</keyword>
<dbReference type="InterPro" id="IPR014051">
    <property type="entry name" value="Phosphoesterase_HXTX"/>
</dbReference>
<dbReference type="PATRIC" id="fig|1719120.3.peg.2390"/>
<dbReference type="PANTHER" id="PTHR35561:SF1">
    <property type="entry name" value="RNA 2',3'-CYCLIC PHOSPHODIESTERASE"/>
    <property type="match status" value="1"/>
</dbReference>
<sequence length="179" mass="20171">MIRTFIAVELPDKFIPEIKKIGSALDMPGIKLVEPEQVHITLKFLGDIKESDVDSILSALSQINCRQFEAKIKEVGVFPKLAYIKVIWLGAEGNFDVLHDEVERVLSLFKFEKDHHFSPHATLARVKQLRDKSLLLGNLKKLEHIDLGMMNVGSILLKKSTLTPAGPVYETLGEIRLKD</sequence>
<dbReference type="InterPro" id="IPR004175">
    <property type="entry name" value="RNA_CPDase"/>
</dbReference>
<dbReference type="GO" id="GO:0004113">
    <property type="term" value="F:2',3'-cyclic-nucleotide 3'-phosphodiesterase activity"/>
    <property type="evidence" value="ECO:0007669"/>
    <property type="project" value="InterPro"/>
</dbReference>
<dbReference type="AlphaFoldDB" id="A0A0P8A9C4"/>
<protein>
    <recommendedName>
        <fullName evidence="2">RNA 2',3'-cyclic phosphodiesterase</fullName>
        <shortName evidence="2">RNA 2',3'-CPDase</shortName>
        <ecNumber evidence="2">3.1.4.58</ecNumber>
    </recommendedName>
</protein>